<reference evidence="1 2" key="1">
    <citation type="journal article" date="2015" name="Genome Biol. Evol.">
        <title>The genome of winter moth (Operophtera brumata) provides a genomic perspective on sexual dimorphism and phenology.</title>
        <authorList>
            <person name="Derks M.F."/>
            <person name="Smit S."/>
            <person name="Salis L."/>
            <person name="Schijlen E."/>
            <person name="Bossers A."/>
            <person name="Mateman C."/>
            <person name="Pijl A.S."/>
            <person name="de Ridder D."/>
            <person name="Groenen M.A."/>
            <person name="Visser M.E."/>
            <person name="Megens H.J."/>
        </authorList>
    </citation>
    <scope>NUCLEOTIDE SEQUENCE [LARGE SCALE GENOMIC DNA]</scope>
    <source>
        <strain evidence="1">WM2013NL</strain>
        <tissue evidence="1">Head and thorax</tissue>
    </source>
</reference>
<name>A0A0L7L951_OPEBR</name>
<evidence type="ECO:0000313" key="1">
    <source>
        <dbReference type="EMBL" id="KOB71900.1"/>
    </source>
</evidence>
<evidence type="ECO:0000313" key="2">
    <source>
        <dbReference type="Proteomes" id="UP000037510"/>
    </source>
</evidence>
<organism evidence="1 2">
    <name type="scientific">Operophtera brumata</name>
    <name type="common">Winter moth</name>
    <name type="synonym">Phalaena brumata</name>
    <dbReference type="NCBI Taxonomy" id="104452"/>
    <lineage>
        <taxon>Eukaryota</taxon>
        <taxon>Metazoa</taxon>
        <taxon>Ecdysozoa</taxon>
        <taxon>Arthropoda</taxon>
        <taxon>Hexapoda</taxon>
        <taxon>Insecta</taxon>
        <taxon>Pterygota</taxon>
        <taxon>Neoptera</taxon>
        <taxon>Endopterygota</taxon>
        <taxon>Lepidoptera</taxon>
        <taxon>Glossata</taxon>
        <taxon>Ditrysia</taxon>
        <taxon>Geometroidea</taxon>
        <taxon>Geometridae</taxon>
        <taxon>Larentiinae</taxon>
        <taxon>Operophtera</taxon>
    </lineage>
</organism>
<keyword evidence="2" id="KW-1185">Reference proteome</keyword>
<dbReference type="AlphaFoldDB" id="A0A0L7L951"/>
<gene>
    <name evidence="1" type="ORF">OBRU01_11572</name>
</gene>
<accession>A0A0L7L951</accession>
<proteinExistence type="predicted"/>
<comment type="caution">
    <text evidence="1">The sequence shown here is derived from an EMBL/GenBank/DDBJ whole genome shotgun (WGS) entry which is preliminary data.</text>
</comment>
<sequence length="90" mass="10184">MYSYSVNYAEIAEWMIHGRTMTLPAELCVAFYCFELIFDGVLIYGAHKKLEISGPHVYDNQLHEFVSGEPKVDANGVYNTTTTVPTVVLY</sequence>
<dbReference type="Proteomes" id="UP000037510">
    <property type="component" value="Unassembled WGS sequence"/>
</dbReference>
<protein>
    <submittedName>
        <fullName evidence="1">Superoxide dismutase copper/zinc binding protein</fullName>
    </submittedName>
</protein>
<dbReference type="EMBL" id="JTDY01002196">
    <property type="protein sequence ID" value="KOB71900.1"/>
    <property type="molecule type" value="Genomic_DNA"/>
</dbReference>